<name>A0ABR4IHF8_9EURO</name>
<comment type="caution">
    <text evidence="2">The sequence shown here is derived from an EMBL/GenBank/DDBJ whole genome shotgun (WGS) entry which is preliminary data.</text>
</comment>
<reference evidence="2 3" key="1">
    <citation type="submission" date="2024-07" db="EMBL/GenBank/DDBJ databases">
        <title>Section-level genome sequencing and comparative genomics of Aspergillus sections Usti and Cavernicolus.</title>
        <authorList>
            <consortium name="Lawrence Berkeley National Laboratory"/>
            <person name="Nybo J.L."/>
            <person name="Vesth T.C."/>
            <person name="Theobald S."/>
            <person name="Frisvad J.C."/>
            <person name="Larsen T.O."/>
            <person name="Kjaerboelling I."/>
            <person name="Rothschild-Mancinelli K."/>
            <person name="Lyhne E.K."/>
            <person name="Kogle M.E."/>
            <person name="Barry K."/>
            <person name="Clum A."/>
            <person name="Na H."/>
            <person name="Ledsgaard L."/>
            <person name="Lin J."/>
            <person name="Lipzen A."/>
            <person name="Kuo A."/>
            <person name="Riley R."/>
            <person name="Mondo S."/>
            <person name="LaButti K."/>
            <person name="Haridas S."/>
            <person name="Pangalinan J."/>
            <person name="Salamov A.A."/>
            <person name="Simmons B.A."/>
            <person name="Magnuson J.K."/>
            <person name="Chen J."/>
            <person name="Drula E."/>
            <person name="Henrissat B."/>
            <person name="Wiebenga A."/>
            <person name="Lubbers R.J."/>
            <person name="Gomes A.C."/>
            <person name="Makela M.R."/>
            <person name="Stajich J."/>
            <person name="Grigoriev I.V."/>
            <person name="Mortensen U.H."/>
            <person name="De vries R.P."/>
            <person name="Baker S.E."/>
            <person name="Andersen M.R."/>
        </authorList>
    </citation>
    <scope>NUCLEOTIDE SEQUENCE [LARGE SCALE GENOMIC DNA]</scope>
    <source>
        <strain evidence="2 3">CBS 600.67</strain>
    </source>
</reference>
<feature type="region of interest" description="Disordered" evidence="1">
    <location>
        <begin position="1"/>
        <end position="49"/>
    </location>
</feature>
<dbReference type="Proteomes" id="UP001610335">
    <property type="component" value="Unassembled WGS sequence"/>
</dbReference>
<proteinExistence type="predicted"/>
<feature type="compositionally biased region" description="Low complexity" evidence="1">
    <location>
        <begin position="31"/>
        <end position="49"/>
    </location>
</feature>
<dbReference type="EMBL" id="JBFXLS010000026">
    <property type="protein sequence ID" value="KAL2827193.1"/>
    <property type="molecule type" value="Genomic_DNA"/>
</dbReference>
<evidence type="ECO:0000313" key="2">
    <source>
        <dbReference type="EMBL" id="KAL2827193.1"/>
    </source>
</evidence>
<gene>
    <name evidence="2" type="ORF">BDW59DRAFT_144395</name>
</gene>
<accession>A0ABR4IHF8</accession>
<feature type="compositionally biased region" description="Pro residues" evidence="1">
    <location>
        <begin position="233"/>
        <end position="242"/>
    </location>
</feature>
<sequence length="288" mass="32733">MAYLTSSSSSFSTTTSTFSTFSAPAPAPAHRTSTSRSGSRSQSHLSLSKSPSTLKLKQWFASHLSSRLDSNNTYHDNHNNKLSIPITETETETSTEIAIKNSTTTTPRSSETTHIHTHVNNHPYLDFDQNNDTYNPSSEHSRDEYSRDFSREREREREDPLSDDYAAYCRAFTSSPIPFHHQQREPTPLPRLPQSTFYEDHPSLEQNPAGAEPGILFLPVGAHGYDPASWALPRPPTPPPGILTPARYEEIQRREKEDQDRDKQKEGRLTWCLRIRVSWLPWGRAKEP</sequence>
<feature type="compositionally biased region" description="Low complexity" evidence="1">
    <location>
        <begin position="1"/>
        <end position="22"/>
    </location>
</feature>
<feature type="compositionally biased region" description="Low complexity" evidence="1">
    <location>
        <begin position="92"/>
        <end position="112"/>
    </location>
</feature>
<evidence type="ECO:0000313" key="3">
    <source>
        <dbReference type="Proteomes" id="UP001610335"/>
    </source>
</evidence>
<feature type="compositionally biased region" description="Basic and acidic residues" evidence="1">
    <location>
        <begin position="247"/>
        <end position="267"/>
    </location>
</feature>
<protein>
    <submittedName>
        <fullName evidence="2">Uncharacterized protein</fullName>
    </submittedName>
</protein>
<feature type="compositionally biased region" description="Polar residues" evidence="1">
    <location>
        <begin position="128"/>
        <end position="138"/>
    </location>
</feature>
<organism evidence="2 3">
    <name type="scientific">Aspergillus cavernicola</name>
    <dbReference type="NCBI Taxonomy" id="176166"/>
    <lineage>
        <taxon>Eukaryota</taxon>
        <taxon>Fungi</taxon>
        <taxon>Dikarya</taxon>
        <taxon>Ascomycota</taxon>
        <taxon>Pezizomycotina</taxon>
        <taxon>Eurotiomycetes</taxon>
        <taxon>Eurotiomycetidae</taxon>
        <taxon>Eurotiales</taxon>
        <taxon>Aspergillaceae</taxon>
        <taxon>Aspergillus</taxon>
        <taxon>Aspergillus subgen. Nidulantes</taxon>
    </lineage>
</organism>
<evidence type="ECO:0000256" key="1">
    <source>
        <dbReference type="SAM" id="MobiDB-lite"/>
    </source>
</evidence>
<feature type="region of interest" description="Disordered" evidence="1">
    <location>
        <begin position="70"/>
        <end position="162"/>
    </location>
</feature>
<feature type="region of interest" description="Disordered" evidence="1">
    <location>
        <begin position="176"/>
        <end position="210"/>
    </location>
</feature>
<feature type="region of interest" description="Disordered" evidence="1">
    <location>
        <begin position="232"/>
        <end position="267"/>
    </location>
</feature>
<feature type="compositionally biased region" description="Basic and acidic residues" evidence="1">
    <location>
        <begin position="139"/>
        <end position="160"/>
    </location>
</feature>
<keyword evidence="3" id="KW-1185">Reference proteome</keyword>